<dbReference type="OrthoDB" id="4187898at2759"/>
<keyword evidence="2" id="KW-1185">Reference proteome</keyword>
<dbReference type="Proteomes" id="UP000001628">
    <property type="component" value="Unassembled WGS sequence"/>
</dbReference>
<dbReference type="EMBL" id="KN275958">
    <property type="protein sequence ID" value="KGM92456.1"/>
    <property type="molecule type" value="Genomic_DNA"/>
</dbReference>
<dbReference type="STRING" id="502780.A0A0A0HWK2"/>
<dbReference type="VEuPathDB" id="FungiDB:PADG_11273"/>
<evidence type="ECO:0000313" key="2">
    <source>
        <dbReference type="Proteomes" id="UP000001628"/>
    </source>
</evidence>
<reference evidence="1 2" key="1">
    <citation type="journal article" date="2011" name="PLoS Genet.">
        <title>Comparative genomic analysis of human fungal pathogens causing paracoccidioidomycosis.</title>
        <authorList>
            <person name="Desjardins C.A."/>
            <person name="Champion M.D."/>
            <person name="Holder J.W."/>
            <person name="Muszewska A."/>
            <person name="Goldberg J."/>
            <person name="Bailao A.M."/>
            <person name="Brigido M.M."/>
            <person name="Ferreira M.E."/>
            <person name="Garcia A.M."/>
            <person name="Grynberg M."/>
            <person name="Gujja S."/>
            <person name="Heiman D.I."/>
            <person name="Henn M.R."/>
            <person name="Kodira C.D."/>
            <person name="Leon-Narvaez H."/>
            <person name="Longo L.V."/>
            <person name="Ma L.J."/>
            <person name="Malavazi I."/>
            <person name="Matsuo A.L."/>
            <person name="Morais F.V."/>
            <person name="Pereira M."/>
            <person name="Rodriguez-Brito S."/>
            <person name="Sakthikumar S."/>
            <person name="Salem-Izacc S.M."/>
            <person name="Sykes S.M."/>
            <person name="Teixeira M.M."/>
            <person name="Vallejo M.C."/>
            <person name="Walter M.E."/>
            <person name="Yandava C."/>
            <person name="Young S."/>
            <person name="Zeng Q."/>
            <person name="Zucker J."/>
            <person name="Felipe M.S."/>
            <person name="Goldman G.H."/>
            <person name="Haas B.J."/>
            <person name="McEwen J.G."/>
            <person name="Nino-Vega G."/>
            <person name="Puccia R."/>
            <person name="San-Blas G."/>
            <person name="Soares C.M."/>
            <person name="Birren B.W."/>
            <person name="Cuomo C.A."/>
        </authorList>
    </citation>
    <scope>NUCLEOTIDE SEQUENCE [LARGE SCALE GENOMIC DNA]</scope>
    <source>
        <strain evidence="1 2">Pb18</strain>
    </source>
</reference>
<proteinExistence type="predicted"/>
<organism evidence="1 2">
    <name type="scientific">Paracoccidioides brasiliensis (strain Pb18)</name>
    <dbReference type="NCBI Taxonomy" id="502780"/>
    <lineage>
        <taxon>Eukaryota</taxon>
        <taxon>Fungi</taxon>
        <taxon>Dikarya</taxon>
        <taxon>Ascomycota</taxon>
        <taxon>Pezizomycotina</taxon>
        <taxon>Eurotiomycetes</taxon>
        <taxon>Eurotiomycetidae</taxon>
        <taxon>Onygenales</taxon>
        <taxon>Ajellomycetaceae</taxon>
        <taxon>Paracoccidioides</taxon>
    </lineage>
</organism>
<dbReference type="GeneID" id="22587170"/>
<evidence type="ECO:0000313" key="1">
    <source>
        <dbReference type="EMBL" id="KGM92456.1"/>
    </source>
</evidence>
<dbReference type="InParanoid" id="A0A0A0HWK2"/>
<sequence length="130" mass="15494">MKELNWASYNERKMQNFVNGLNTIHDTLVYDNDVHPRNTMTVEGDPERAIWRDFERAQTFNGELTERQKEWIVFEKNLMAEMAEFMKHEFLKGDFDKTYQCYEKPKEGRPNRGGLVHLIALDGDPLQLRR</sequence>
<dbReference type="RefSeq" id="XP_010757836.1">
    <property type="nucleotide sequence ID" value="XM_010759534.1"/>
</dbReference>
<gene>
    <name evidence="1" type="ORF">PADG_11273</name>
</gene>
<accession>A0A0A0HWK2</accession>
<protein>
    <submittedName>
        <fullName evidence="1">Uncharacterized protein</fullName>
    </submittedName>
</protein>
<dbReference type="eggNOG" id="ENOG502T58M">
    <property type="taxonomic scope" value="Eukaryota"/>
</dbReference>
<dbReference type="HOGENOM" id="CLU_1938796_0_0_1"/>
<name>A0A0A0HWK2_PARBD</name>
<dbReference type="AlphaFoldDB" id="A0A0A0HWK2"/>
<dbReference type="KEGG" id="pbn:PADG_11273"/>